<evidence type="ECO:0000313" key="6">
    <source>
        <dbReference type="EMBL" id="KAL3528578.1"/>
    </source>
</evidence>
<keyword evidence="2 3" id="KW-0813">Transport</keyword>
<comment type="function">
    <text evidence="3">Component of the exocyst complex.</text>
</comment>
<dbReference type="PANTHER" id="PTHR12542:SF7">
    <property type="entry name" value="EXOCYST SUBUNIT EXO70 FAMILY PROTEIN"/>
    <property type="match status" value="1"/>
</dbReference>
<dbReference type="EMBL" id="JBJUIK010000004">
    <property type="protein sequence ID" value="KAL3528578.1"/>
    <property type="molecule type" value="Genomic_DNA"/>
</dbReference>
<feature type="domain" description="Exocyst complex subunit Exo70 C-terminal" evidence="5">
    <location>
        <begin position="132"/>
        <end position="499"/>
    </location>
</feature>
<comment type="caution">
    <text evidence="6">The sequence shown here is derived from an EMBL/GenBank/DDBJ whole genome shotgun (WGS) entry which is preliminary data.</text>
</comment>
<sequence>MDIFMPELSATTDTSSFTLSLSMTWDENLQSGSTDFQLQVETVPPAESTTSTTKSIPTSYLGPSPNELHDIRSKAEKMNSEGCLEKFIAEYVSERKCCIKLRFQNPWDENLSTSSNIQRLEWEVLEVKIMYWIREVYCSLRHIFAYENQLSEYVFEGLGNASTAHPCFIAIVTDPLAQLLDFPEALCSCRRSPERLQKILLLYTRFSLLIAVIDYYFGASEEGKSIRVRVDSILSRLGEVVRLTLYDLEAAILGDLDKYPSSVGEIHRLTKYITKYIIYVSDNQATLEDLIVSKPLISSGNAMISELEVRELGRLTPLAAHLLWIIIILRLNLESKSKSYQDPSLTNLFMMNNVHYIVQGIRKSEVLIKMVGDYLYKLEENVQQAMSNYLKATWDPVVYCFRDEGLQVVRWCFIPCVPRNVLKDRVKKFNKLFAETYCNQKMWTVPDLSLRQEVQQSIEDKLIPTYRNYLGKLKSHIVSRKRSEKYILYSVGELEDRILELFSGPIPLDHM</sequence>
<dbReference type="GO" id="GO:0015031">
    <property type="term" value="P:protein transport"/>
    <property type="evidence" value="ECO:0007669"/>
    <property type="project" value="UniProtKB-KW"/>
</dbReference>
<keyword evidence="3" id="KW-0268">Exocytosis</keyword>
<gene>
    <name evidence="6" type="ORF">ACH5RR_007900</name>
</gene>
<dbReference type="AlphaFoldDB" id="A0ABD3ABP4"/>
<dbReference type="InterPro" id="IPR016159">
    <property type="entry name" value="Cullin_repeat-like_dom_sf"/>
</dbReference>
<organism evidence="6 7">
    <name type="scientific">Cinchona calisaya</name>
    <dbReference type="NCBI Taxonomy" id="153742"/>
    <lineage>
        <taxon>Eukaryota</taxon>
        <taxon>Viridiplantae</taxon>
        <taxon>Streptophyta</taxon>
        <taxon>Embryophyta</taxon>
        <taxon>Tracheophyta</taxon>
        <taxon>Spermatophyta</taxon>
        <taxon>Magnoliopsida</taxon>
        <taxon>eudicotyledons</taxon>
        <taxon>Gunneridae</taxon>
        <taxon>Pentapetalae</taxon>
        <taxon>asterids</taxon>
        <taxon>lamiids</taxon>
        <taxon>Gentianales</taxon>
        <taxon>Rubiaceae</taxon>
        <taxon>Cinchonoideae</taxon>
        <taxon>Cinchoneae</taxon>
        <taxon>Cinchona</taxon>
    </lineage>
</organism>
<dbReference type="InterPro" id="IPR046364">
    <property type="entry name" value="Exo70_C"/>
</dbReference>
<dbReference type="InterPro" id="IPR004140">
    <property type="entry name" value="Exo70"/>
</dbReference>
<evidence type="ECO:0000259" key="5">
    <source>
        <dbReference type="Pfam" id="PF03081"/>
    </source>
</evidence>
<evidence type="ECO:0000256" key="2">
    <source>
        <dbReference type="ARBA" id="ARBA00022448"/>
    </source>
</evidence>
<comment type="similarity">
    <text evidence="1 3">Belongs to the EXO70 family.</text>
</comment>
<evidence type="ECO:0000256" key="1">
    <source>
        <dbReference type="ARBA" id="ARBA00006756"/>
    </source>
</evidence>
<evidence type="ECO:0000256" key="3">
    <source>
        <dbReference type="RuleBase" id="RU365026"/>
    </source>
</evidence>
<feature type="region of interest" description="Disordered" evidence="4">
    <location>
        <begin position="43"/>
        <end position="65"/>
    </location>
</feature>
<feature type="compositionally biased region" description="Low complexity" evidence="4">
    <location>
        <begin position="48"/>
        <end position="59"/>
    </location>
</feature>
<dbReference type="SUPFAM" id="SSF74788">
    <property type="entry name" value="Cullin repeat-like"/>
    <property type="match status" value="1"/>
</dbReference>
<keyword evidence="7" id="KW-1185">Reference proteome</keyword>
<evidence type="ECO:0000313" key="7">
    <source>
        <dbReference type="Proteomes" id="UP001630127"/>
    </source>
</evidence>
<dbReference type="Gene3D" id="1.20.1280.170">
    <property type="entry name" value="Exocyst complex component Exo70"/>
    <property type="match status" value="1"/>
</dbReference>
<dbReference type="PANTHER" id="PTHR12542">
    <property type="entry name" value="EXOCYST COMPLEX PROTEIN EXO70"/>
    <property type="match status" value="1"/>
</dbReference>
<dbReference type="GO" id="GO:0006887">
    <property type="term" value="P:exocytosis"/>
    <property type="evidence" value="ECO:0007669"/>
    <property type="project" value="UniProtKB-KW"/>
</dbReference>
<evidence type="ECO:0000256" key="4">
    <source>
        <dbReference type="SAM" id="MobiDB-lite"/>
    </source>
</evidence>
<dbReference type="Proteomes" id="UP001630127">
    <property type="component" value="Unassembled WGS sequence"/>
</dbReference>
<name>A0ABD3ABP4_9GENT</name>
<dbReference type="Pfam" id="PF03081">
    <property type="entry name" value="Exo70_C"/>
    <property type="match status" value="1"/>
</dbReference>
<accession>A0ABD3ABP4</accession>
<protein>
    <recommendedName>
        <fullName evidence="3">Exocyst subunit Exo70 family protein</fullName>
    </recommendedName>
</protein>
<keyword evidence="3" id="KW-0653">Protein transport</keyword>
<proteinExistence type="inferred from homology"/>
<reference evidence="6 7" key="1">
    <citation type="submission" date="2024-11" db="EMBL/GenBank/DDBJ databases">
        <title>A near-complete genome assembly of Cinchona calisaya.</title>
        <authorList>
            <person name="Lian D.C."/>
            <person name="Zhao X.W."/>
            <person name="Wei L."/>
        </authorList>
    </citation>
    <scope>NUCLEOTIDE SEQUENCE [LARGE SCALE GENOMIC DNA]</scope>
    <source>
        <tissue evidence="6">Nenye</tissue>
    </source>
</reference>